<gene>
    <name evidence="1" type="ORF">C8R28_10133</name>
    <name evidence="2" type="ORF">SAMN05216406_12524</name>
    <name evidence="3" type="ORF">SAMN06297164_2179</name>
</gene>
<dbReference type="RefSeq" id="WP_062559252.1">
    <property type="nucleotide sequence ID" value="NZ_CP013341.1"/>
</dbReference>
<reference evidence="2" key="2">
    <citation type="submission" date="2016-10" db="EMBL/GenBank/DDBJ databases">
        <authorList>
            <person name="de Groot N.N."/>
        </authorList>
    </citation>
    <scope>NUCLEOTIDE SEQUENCE [LARGE SCALE GENOMIC DNA]</scope>
    <source>
        <strain evidence="2">Nm10</strain>
    </source>
</reference>
<evidence type="ECO:0000313" key="6">
    <source>
        <dbReference type="Proteomes" id="UP000244110"/>
    </source>
</evidence>
<dbReference type="Proteomes" id="UP000219335">
    <property type="component" value="Unassembled WGS sequence"/>
</dbReference>
<dbReference type="KEGG" id="nur:ATY38_10465"/>
<dbReference type="EMBL" id="FNLN01000025">
    <property type="protein sequence ID" value="SDU11588.1"/>
    <property type="molecule type" value="Genomic_DNA"/>
</dbReference>
<evidence type="ECO:0000313" key="1">
    <source>
        <dbReference type="EMBL" id="PTQ85532.1"/>
    </source>
</evidence>
<reference evidence="3 5" key="3">
    <citation type="submission" date="2017-09" db="EMBL/GenBank/DDBJ databases">
        <authorList>
            <person name="Ehlers B."/>
            <person name="Leendertz F.H."/>
        </authorList>
    </citation>
    <scope>NUCLEOTIDE SEQUENCE [LARGE SCALE GENOMIC DNA]</scope>
    <source>
        <strain evidence="3 5">Nm42</strain>
    </source>
</reference>
<dbReference type="AlphaFoldDB" id="A0A0S3AKB8"/>
<keyword evidence="4" id="KW-1185">Reference proteome</keyword>
<name>A0A0S3AKB8_9PROT</name>
<dbReference type="EMBL" id="QAOL01000013">
    <property type="protein sequence ID" value="PTQ85532.1"/>
    <property type="molecule type" value="Genomic_DNA"/>
</dbReference>
<reference evidence="4" key="1">
    <citation type="submission" date="2016-10" db="EMBL/GenBank/DDBJ databases">
        <authorList>
            <person name="Varghese N."/>
            <person name="Submissions S."/>
        </authorList>
    </citation>
    <scope>NUCLEOTIDE SEQUENCE [LARGE SCALE GENOMIC DNA]</scope>
    <source>
        <strain evidence="4">Nm10</strain>
    </source>
</reference>
<organism evidence="1 6">
    <name type="scientific">Nitrosomonas ureae</name>
    <dbReference type="NCBI Taxonomy" id="44577"/>
    <lineage>
        <taxon>Bacteria</taxon>
        <taxon>Pseudomonadati</taxon>
        <taxon>Pseudomonadota</taxon>
        <taxon>Betaproteobacteria</taxon>
        <taxon>Nitrosomonadales</taxon>
        <taxon>Nitrosomonadaceae</taxon>
        <taxon>Nitrosomonas</taxon>
    </lineage>
</organism>
<reference evidence="1 6" key="4">
    <citation type="submission" date="2018-04" db="EMBL/GenBank/DDBJ databases">
        <title>Active sludge and wastewater microbial communities from Klosterneuburg, Austria.</title>
        <authorList>
            <person name="Wagner M."/>
        </authorList>
    </citation>
    <scope>NUCLEOTIDE SEQUENCE [LARGE SCALE GENOMIC DNA]</scope>
    <source>
        <strain evidence="1 6">Nm4</strain>
    </source>
</reference>
<sequence>MTNLSQSMGLLLLIIMLMIVSPPALTNESLTASDCCQQSDAQYPNLIELPAEAIQQLKIDAGFGWGIFSGTIYNGNDHYHVTQLVVSMIPIHDHHQMHMHANMSHEAKQHQINLELPPMTKGALSMPLTGDDVHVHDFKWEIIRVMGYQVR</sequence>
<protein>
    <submittedName>
        <fullName evidence="1">Uncharacterized protein</fullName>
    </submittedName>
</protein>
<dbReference type="Proteomes" id="UP000182882">
    <property type="component" value="Unassembled WGS sequence"/>
</dbReference>
<evidence type="ECO:0000313" key="2">
    <source>
        <dbReference type="EMBL" id="SDU11588.1"/>
    </source>
</evidence>
<evidence type="ECO:0000313" key="3">
    <source>
        <dbReference type="EMBL" id="SOD19206.1"/>
    </source>
</evidence>
<accession>A0A0S3AKB8</accession>
<dbReference type="EMBL" id="OCMU01000001">
    <property type="protein sequence ID" value="SOD19206.1"/>
    <property type="molecule type" value="Genomic_DNA"/>
</dbReference>
<evidence type="ECO:0000313" key="4">
    <source>
        <dbReference type="Proteomes" id="UP000182882"/>
    </source>
</evidence>
<dbReference type="Proteomes" id="UP000244110">
    <property type="component" value="Unassembled WGS sequence"/>
</dbReference>
<proteinExistence type="predicted"/>
<evidence type="ECO:0000313" key="5">
    <source>
        <dbReference type="Proteomes" id="UP000219335"/>
    </source>
</evidence>